<dbReference type="Proteomes" id="UP000702425">
    <property type="component" value="Unassembled WGS sequence"/>
</dbReference>
<dbReference type="RefSeq" id="WP_172192697.1">
    <property type="nucleotide sequence ID" value="NZ_CAWPPK010000095.1"/>
</dbReference>
<comment type="caution">
    <text evidence="1">The sequence shown here is derived from an EMBL/GenBank/DDBJ whole genome shotgun (WGS) entry which is preliminary data.</text>
</comment>
<protein>
    <submittedName>
        <fullName evidence="1">Uncharacterized protein</fullName>
    </submittedName>
</protein>
<organism evidence="1 2">
    <name type="scientific">Microcoleus asticus IPMA8</name>
    <dbReference type="NCBI Taxonomy" id="2563858"/>
    <lineage>
        <taxon>Bacteria</taxon>
        <taxon>Bacillati</taxon>
        <taxon>Cyanobacteriota</taxon>
        <taxon>Cyanophyceae</taxon>
        <taxon>Oscillatoriophycideae</taxon>
        <taxon>Oscillatoriales</taxon>
        <taxon>Microcoleaceae</taxon>
        <taxon>Microcoleus</taxon>
        <taxon>Microcoleus asticus</taxon>
    </lineage>
</organism>
<sequence>MKVFLTGTEHLQKMNDEMWTRIHNITKLDAEILIGNYPGFDQLALVFLTILRYPKVTVYETGSNLCFEYPLVFVGQYPAQDIFMSKQADYMLAVYDGKSRGVAANLQRMPPNRIRIIRV</sequence>
<evidence type="ECO:0000313" key="2">
    <source>
        <dbReference type="Proteomes" id="UP000702425"/>
    </source>
</evidence>
<reference evidence="1 2" key="1">
    <citation type="journal article" date="2020" name="Sci. Rep.">
        <title>A novel cyanobacterial geosmin producer, revising GeoA distribution and dispersion patterns in Bacteria.</title>
        <authorList>
            <person name="Churro C."/>
            <person name="Semedo-Aguiar A.P."/>
            <person name="Silva A.D."/>
            <person name="Pereira-Leal J.B."/>
            <person name="Leite R.B."/>
        </authorList>
    </citation>
    <scope>NUCLEOTIDE SEQUENCE [LARGE SCALE GENOMIC DNA]</scope>
    <source>
        <strain evidence="1 2">IPMA8</strain>
    </source>
</reference>
<name>A0ABX2D6C9_9CYAN</name>
<keyword evidence="2" id="KW-1185">Reference proteome</keyword>
<evidence type="ECO:0000313" key="1">
    <source>
        <dbReference type="EMBL" id="NQE38154.1"/>
    </source>
</evidence>
<accession>A0ABX2D6C9</accession>
<proteinExistence type="predicted"/>
<dbReference type="EMBL" id="SRRZ01000184">
    <property type="protein sequence ID" value="NQE38154.1"/>
    <property type="molecule type" value="Genomic_DNA"/>
</dbReference>
<gene>
    <name evidence="1" type="ORF">E5S67_05938</name>
</gene>